<organism evidence="1 2">
    <name type="scientific">Candidatus Sulfurimonas marisnigri</name>
    <dbReference type="NCBI Taxonomy" id="2740405"/>
    <lineage>
        <taxon>Bacteria</taxon>
        <taxon>Pseudomonadati</taxon>
        <taxon>Campylobacterota</taxon>
        <taxon>Epsilonproteobacteria</taxon>
        <taxon>Campylobacterales</taxon>
        <taxon>Sulfurimonadaceae</taxon>
        <taxon>Sulfurimonas</taxon>
    </lineage>
</organism>
<name>A0A7S7RQ88_9BACT</name>
<proteinExistence type="predicted"/>
<keyword evidence="2" id="KW-1185">Reference proteome</keyword>
<dbReference type="RefSeq" id="WP_194367239.1">
    <property type="nucleotide sequence ID" value="NZ_CP054493.1"/>
</dbReference>
<dbReference type="EMBL" id="CP054493">
    <property type="protein sequence ID" value="QOY55197.1"/>
    <property type="molecule type" value="Genomic_DNA"/>
</dbReference>
<evidence type="ECO:0008006" key="3">
    <source>
        <dbReference type="Google" id="ProtNLM"/>
    </source>
</evidence>
<accession>A0A7S7RQ88</accession>
<evidence type="ECO:0000313" key="1">
    <source>
        <dbReference type="EMBL" id="QOY55197.1"/>
    </source>
</evidence>
<dbReference type="KEGG" id="smas:HUE87_02865"/>
<dbReference type="Proteomes" id="UP000593836">
    <property type="component" value="Chromosome"/>
</dbReference>
<sequence length="129" mass="15016">MKVAVECKSPLMQKSLELFLDKHLSSLKQCDIVIRDEKCLNDVRCVYISSDKSADIVKPFSKSQLILALEQKYKSMQSENLEIKSVVEDNEIFNEYAPLDFDILEKRIESLTKEYQTNILKAVRAFYEE</sequence>
<evidence type="ECO:0000313" key="2">
    <source>
        <dbReference type="Proteomes" id="UP000593836"/>
    </source>
</evidence>
<protein>
    <recommendedName>
        <fullName evidence="3">JHP0747 family</fullName>
    </recommendedName>
</protein>
<reference evidence="1 2" key="1">
    <citation type="submission" date="2020-05" db="EMBL/GenBank/DDBJ databases">
        <title>Sulfurimonas marisnigri, sp. nov., and Sulfurimonas baltica, sp. nov., manganese oxide reducing chemolithoautotrophs of the class Epsilonproteobacteria isolated from the pelagic redoxclines of the Black and Baltic Seas and emended description of the genus Sulfurimonas.</title>
        <authorList>
            <person name="Henkel J.V."/>
            <person name="Laudan C."/>
            <person name="Werner J."/>
            <person name="Neu T."/>
            <person name="Plewe S."/>
            <person name="Sproer C."/>
            <person name="Bunk B."/>
            <person name="Schulz-Vogt H.N."/>
        </authorList>
    </citation>
    <scope>NUCLEOTIDE SEQUENCE [LARGE SCALE GENOMIC DNA]</scope>
    <source>
        <strain evidence="1 2">SoZ1</strain>
    </source>
</reference>
<dbReference type="AlphaFoldDB" id="A0A7S7RQ88"/>
<gene>
    <name evidence="1" type="ORF">HUE87_02865</name>
</gene>